<evidence type="ECO:0000313" key="8">
    <source>
        <dbReference type="EMBL" id="MBM7839590.1"/>
    </source>
</evidence>
<dbReference type="RefSeq" id="WP_204466810.1">
    <property type="nucleotide sequence ID" value="NZ_JAFBCV010000009.1"/>
</dbReference>
<protein>
    <submittedName>
        <fullName evidence="8">Site-specific DNA recombinase</fullName>
    </submittedName>
</protein>
<dbReference type="PANTHER" id="PTHR30461:SF23">
    <property type="entry name" value="DNA RECOMBINASE-RELATED"/>
    <property type="match status" value="1"/>
</dbReference>
<dbReference type="Pfam" id="PF07508">
    <property type="entry name" value="Recombinase"/>
    <property type="match status" value="1"/>
</dbReference>
<dbReference type="InterPro" id="IPR006118">
    <property type="entry name" value="Recombinase_CS"/>
</dbReference>
<evidence type="ECO:0000259" key="6">
    <source>
        <dbReference type="PROSITE" id="PS51736"/>
    </source>
</evidence>
<proteinExistence type="predicted"/>
<dbReference type="PANTHER" id="PTHR30461">
    <property type="entry name" value="DNA-INVERTASE FROM LAMBDOID PROPHAGE"/>
    <property type="match status" value="1"/>
</dbReference>
<dbReference type="InterPro" id="IPR025827">
    <property type="entry name" value="Zn_ribbon_recom_dom"/>
</dbReference>
<dbReference type="Pfam" id="PF13408">
    <property type="entry name" value="Zn_ribbon_recom"/>
    <property type="match status" value="1"/>
</dbReference>
<evidence type="ECO:0000256" key="3">
    <source>
        <dbReference type="ARBA" id="ARBA00023172"/>
    </source>
</evidence>
<evidence type="ECO:0000256" key="4">
    <source>
        <dbReference type="PROSITE-ProRule" id="PRU10137"/>
    </source>
</evidence>
<gene>
    <name evidence="8" type="ORF">JOC54_002870</name>
</gene>
<dbReference type="Gene3D" id="3.40.50.1390">
    <property type="entry name" value="Resolvase, N-terminal catalytic domain"/>
    <property type="match status" value="1"/>
</dbReference>
<keyword evidence="9" id="KW-1185">Reference proteome</keyword>
<accession>A0ABS2SVN2</accession>
<evidence type="ECO:0000256" key="2">
    <source>
        <dbReference type="ARBA" id="ARBA00023125"/>
    </source>
</evidence>
<dbReference type="Gene3D" id="3.90.1750.20">
    <property type="entry name" value="Putative Large Serine Recombinase, Chain B, Domain 2"/>
    <property type="match status" value="1"/>
</dbReference>
<dbReference type="SMART" id="SM00857">
    <property type="entry name" value="Resolvase"/>
    <property type="match status" value="1"/>
</dbReference>
<feature type="active site" description="O-(5'-phospho-DNA)-serine intermediate" evidence="4">
    <location>
        <position position="29"/>
    </location>
</feature>
<dbReference type="InterPro" id="IPR036162">
    <property type="entry name" value="Resolvase-like_N_sf"/>
</dbReference>
<dbReference type="PROSITE" id="PS00397">
    <property type="entry name" value="RECOMBINASES_1"/>
    <property type="match status" value="1"/>
</dbReference>
<evidence type="ECO:0000259" key="7">
    <source>
        <dbReference type="PROSITE" id="PS51737"/>
    </source>
</evidence>
<evidence type="ECO:0000256" key="1">
    <source>
        <dbReference type="ARBA" id="ARBA00022908"/>
    </source>
</evidence>
<dbReference type="SUPFAM" id="SSF53041">
    <property type="entry name" value="Resolvase-like"/>
    <property type="match status" value="1"/>
</dbReference>
<comment type="caution">
    <text evidence="8">The sequence shown here is derived from an EMBL/GenBank/DDBJ whole genome shotgun (WGS) entry which is preliminary data.</text>
</comment>
<feature type="domain" description="Resolvase/invertase-type recombinase catalytic" evidence="6">
    <location>
        <begin position="21"/>
        <end position="166"/>
    </location>
</feature>
<dbReference type="InterPro" id="IPR038109">
    <property type="entry name" value="DNA_bind_recomb_sf"/>
</dbReference>
<feature type="region of interest" description="Disordered" evidence="5">
    <location>
        <begin position="531"/>
        <end position="554"/>
    </location>
</feature>
<keyword evidence="3" id="KW-0233">DNA recombination</keyword>
<keyword evidence="2" id="KW-0238">DNA-binding</keyword>
<dbReference type="Pfam" id="PF00239">
    <property type="entry name" value="Resolvase"/>
    <property type="match status" value="1"/>
</dbReference>
<feature type="compositionally biased region" description="Polar residues" evidence="5">
    <location>
        <begin position="542"/>
        <end position="554"/>
    </location>
</feature>
<dbReference type="InterPro" id="IPR050639">
    <property type="entry name" value="SSR_resolvase"/>
</dbReference>
<dbReference type="InterPro" id="IPR011109">
    <property type="entry name" value="DNA_bind_recombinase_dom"/>
</dbReference>
<dbReference type="PROSITE" id="PS51736">
    <property type="entry name" value="RECOMBINASES_3"/>
    <property type="match status" value="1"/>
</dbReference>
<organism evidence="8 9">
    <name type="scientific">Shouchella xiaoxiensis</name>
    <dbReference type="NCBI Taxonomy" id="766895"/>
    <lineage>
        <taxon>Bacteria</taxon>
        <taxon>Bacillati</taxon>
        <taxon>Bacillota</taxon>
        <taxon>Bacilli</taxon>
        <taxon>Bacillales</taxon>
        <taxon>Bacillaceae</taxon>
        <taxon>Shouchella</taxon>
    </lineage>
</organism>
<dbReference type="EMBL" id="JAFBCV010000009">
    <property type="protein sequence ID" value="MBM7839590.1"/>
    <property type="molecule type" value="Genomic_DNA"/>
</dbReference>
<feature type="domain" description="Recombinase" evidence="7">
    <location>
        <begin position="173"/>
        <end position="303"/>
    </location>
</feature>
<dbReference type="InterPro" id="IPR006119">
    <property type="entry name" value="Resolv_N"/>
</dbReference>
<keyword evidence="1" id="KW-0229">DNA integration</keyword>
<dbReference type="Proteomes" id="UP001179280">
    <property type="component" value="Unassembled WGS sequence"/>
</dbReference>
<sequence>MRTNLATTTTVNYSTDSTIKKVAIYARVSTSEQAEEGYSIDEQLSVLRQWCENQEYSVYDEFTDRGISGKSMNRPALLRMLKEANHFDMVIVWKMNRLARNILDILQMVKMLEDKQVDFRSFKENLETETPAGKLQFHMLAAISEFERDNIAENVKMGMTARAKEGAWNGGRVLGYDSVSEFVSTKKRKQTKLIINEDEARTVRKVFHLYLDGHGYKSIANKLNKEGYRTKLGNPFSFNSVKTILENPIYVGLIRYNKQVNWSKKRRKGTNATPHIGKGQHEPIITEDVWMKTQERLKQRSKKPNRVHSGEFVLTGIMKCPECGASMVLGRTTNKRKDGTRYALEYYVCGAWKSKGSTVCHSNGVRVDYADPFVLKKLTSLAENKQLVEDIVEKINTRHYTVLDPLIKEQEQLRIKGEKYVLQKQQILDLYKDGILNKLDFQNEYNKLNEAIRYNEAQIKPIESQLTGDQVQAISAYQVTNTLRDFLSFYKNTGTAEQRKYAMQLLVKKITIAPTREIESIQIQFNNKVASETNKEEGPSNDDGSSSFVITLDY</sequence>
<name>A0ABS2SVN2_9BACI</name>
<evidence type="ECO:0000256" key="5">
    <source>
        <dbReference type="SAM" id="MobiDB-lite"/>
    </source>
</evidence>
<dbReference type="PROSITE" id="PS51737">
    <property type="entry name" value="RECOMBINASE_DNA_BIND"/>
    <property type="match status" value="1"/>
</dbReference>
<dbReference type="CDD" id="cd03768">
    <property type="entry name" value="SR_ResInv"/>
    <property type="match status" value="1"/>
</dbReference>
<reference evidence="8" key="1">
    <citation type="submission" date="2021-01" db="EMBL/GenBank/DDBJ databases">
        <title>Genomic Encyclopedia of Type Strains, Phase IV (KMG-IV): sequencing the most valuable type-strain genomes for metagenomic binning, comparative biology and taxonomic classification.</title>
        <authorList>
            <person name="Goeker M."/>
        </authorList>
    </citation>
    <scope>NUCLEOTIDE SEQUENCE</scope>
    <source>
        <strain evidence="8">DSM 21943</strain>
    </source>
</reference>
<evidence type="ECO:0000313" key="9">
    <source>
        <dbReference type="Proteomes" id="UP001179280"/>
    </source>
</evidence>